<dbReference type="Proteomes" id="UP000828941">
    <property type="component" value="Chromosome 8"/>
</dbReference>
<organism evidence="1 2">
    <name type="scientific">Bauhinia variegata</name>
    <name type="common">Purple orchid tree</name>
    <name type="synonym">Phanera variegata</name>
    <dbReference type="NCBI Taxonomy" id="167791"/>
    <lineage>
        <taxon>Eukaryota</taxon>
        <taxon>Viridiplantae</taxon>
        <taxon>Streptophyta</taxon>
        <taxon>Embryophyta</taxon>
        <taxon>Tracheophyta</taxon>
        <taxon>Spermatophyta</taxon>
        <taxon>Magnoliopsida</taxon>
        <taxon>eudicotyledons</taxon>
        <taxon>Gunneridae</taxon>
        <taxon>Pentapetalae</taxon>
        <taxon>rosids</taxon>
        <taxon>fabids</taxon>
        <taxon>Fabales</taxon>
        <taxon>Fabaceae</taxon>
        <taxon>Cercidoideae</taxon>
        <taxon>Cercideae</taxon>
        <taxon>Bauhiniinae</taxon>
        <taxon>Bauhinia</taxon>
    </lineage>
</organism>
<comment type="caution">
    <text evidence="1">The sequence shown here is derived from an EMBL/GenBank/DDBJ whole genome shotgun (WGS) entry which is preliminary data.</text>
</comment>
<evidence type="ECO:0000313" key="1">
    <source>
        <dbReference type="EMBL" id="KAI4329013.1"/>
    </source>
</evidence>
<accession>A0ACB9MZ43</accession>
<name>A0ACB9MZ43_BAUVA</name>
<sequence>MRARLIVFPVRGRNWCFSRSIVPKVSDSETSFQSPSTFREFCKNVSVTGKPITTNAELLMDYLANKMNKAWTGIEKAPQGSIKNKIHGFGVWVLSRVKPSEIFLKSISKEVTSVEVIYPSSLDARLVRRRIRHFAMRGTVIHKNYLYGSLSLLPLTSVLSVLPLPNIAFFWISFRAYSNWRALQGSKKLFQLVSDSSITSKNSTTNDKETEQTDCRNETHKYWVLLPSKELEALARHEDEHDGLSQCAISKICKKYDLDTNAVIKYKGSL</sequence>
<evidence type="ECO:0000313" key="2">
    <source>
        <dbReference type="Proteomes" id="UP000828941"/>
    </source>
</evidence>
<gene>
    <name evidence="1" type="ORF">L6164_021320</name>
</gene>
<reference evidence="1 2" key="1">
    <citation type="journal article" date="2022" name="DNA Res.">
        <title>Chromosomal-level genome assembly of the orchid tree Bauhinia variegata (Leguminosae; Cercidoideae) supports the allotetraploid origin hypothesis of Bauhinia.</title>
        <authorList>
            <person name="Zhong Y."/>
            <person name="Chen Y."/>
            <person name="Zheng D."/>
            <person name="Pang J."/>
            <person name="Liu Y."/>
            <person name="Luo S."/>
            <person name="Meng S."/>
            <person name="Qian L."/>
            <person name="Wei D."/>
            <person name="Dai S."/>
            <person name="Zhou R."/>
        </authorList>
    </citation>
    <scope>NUCLEOTIDE SEQUENCE [LARGE SCALE GENOMIC DNA]</scope>
    <source>
        <strain evidence="1">BV-YZ2020</strain>
    </source>
</reference>
<proteinExistence type="predicted"/>
<keyword evidence="2" id="KW-1185">Reference proteome</keyword>
<protein>
    <submittedName>
        <fullName evidence="1">Uncharacterized protein</fullName>
    </submittedName>
</protein>
<dbReference type="EMBL" id="CM039433">
    <property type="protein sequence ID" value="KAI4329013.1"/>
    <property type="molecule type" value="Genomic_DNA"/>
</dbReference>